<reference evidence="3" key="1">
    <citation type="journal article" date="2014" name="Front. Microbiol.">
        <title>High frequency of phylogenetically diverse reductive dehalogenase-homologous genes in deep subseafloor sedimentary metagenomes.</title>
        <authorList>
            <person name="Kawai M."/>
            <person name="Futagami T."/>
            <person name="Toyoda A."/>
            <person name="Takaki Y."/>
            <person name="Nishi S."/>
            <person name="Hori S."/>
            <person name="Arai W."/>
            <person name="Tsubouchi T."/>
            <person name="Morono Y."/>
            <person name="Uchiyama I."/>
            <person name="Ito T."/>
            <person name="Fujiyama A."/>
            <person name="Inagaki F."/>
            <person name="Takami H."/>
        </authorList>
    </citation>
    <scope>NUCLEOTIDE SEQUENCE</scope>
    <source>
        <strain evidence="3">Expedition CK06-06</strain>
    </source>
</reference>
<sequence length="245" mass="25923">MNRILVATITVALIACAQACLAQVEVAQDGPSRITLTCALLQAQGAQAGPAARRATLPVELPGAAPRWEIGKPQVPVYRVCLAVPHGAVVTLSTSMTSERLVPAGREIEPMQPQPPTTGRRGNVRRLVKDRALYASSAPYPAERARIVNRGFVRDVEVITVEIAPLQYVPKTRMLRVADGLEVVVSCDGGERLLTRRIEAHQLGMYRALVDNVAAIEAEDAALEAEAAGAGAPSPTPEASPDTGA</sequence>
<dbReference type="GO" id="GO:0004197">
    <property type="term" value="F:cysteine-type endopeptidase activity"/>
    <property type="evidence" value="ECO:0007669"/>
    <property type="project" value="InterPro"/>
</dbReference>
<dbReference type="Pfam" id="PF08126">
    <property type="entry name" value="Propeptide_C25"/>
    <property type="match status" value="1"/>
</dbReference>
<dbReference type="PROSITE" id="PS51257">
    <property type="entry name" value="PROKAR_LIPOPROTEIN"/>
    <property type="match status" value="1"/>
</dbReference>
<dbReference type="EMBL" id="BARS01030957">
    <property type="protein sequence ID" value="GAG27160.1"/>
    <property type="molecule type" value="Genomic_DNA"/>
</dbReference>
<dbReference type="InterPro" id="IPR038490">
    <property type="entry name" value="Gingipain_propep_sf"/>
</dbReference>
<organism evidence="3">
    <name type="scientific">marine sediment metagenome</name>
    <dbReference type="NCBI Taxonomy" id="412755"/>
    <lineage>
        <taxon>unclassified sequences</taxon>
        <taxon>metagenomes</taxon>
        <taxon>ecological metagenomes</taxon>
    </lineage>
</organism>
<dbReference type="AlphaFoldDB" id="X0W951"/>
<gene>
    <name evidence="3" type="ORF">S01H1_48217</name>
</gene>
<feature type="domain" description="Gingipain propeptide" evidence="2">
    <location>
        <begin position="62"/>
        <end position="188"/>
    </location>
</feature>
<dbReference type="Gene3D" id="2.60.40.3800">
    <property type="match status" value="1"/>
</dbReference>
<feature type="region of interest" description="Disordered" evidence="1">
    <location>
        <begin position="225"/>
        <end position="245"/>
    </location>
</feature>
<evidence type="ECO:0000256" key="1">
    <source>
        <dbReference type="SAM" id="MobiDB-lite"/>
    </source>
</evidence>
<accession>X0W951</accession>
<proteinExistence type="predicted"/>
<evidence type="ECO:0000259" key="2">
    <source>
        <dbReference type="Pfam" id="PF08126"/>
    </source>
</evidence>
<comment type="caution">
    <text evidence="3">The sequence shown here is derived from an EMBL/GenBank/DDBJ whole genome shotgun (WGS) entry which is preliminary data.</text>
</comment>
<dbReference type="InterPro" id="IPR012600">
    <property type="entry name" value="Propeptide_C25"/>
</dbReference>
<protein>
    <recommendedName>
        <fullName evidence="2">Gingipain propeptide domain-containing protein</fullName>
    </recommendedName>
</protein>
<name>X0W951_9ZZZZ</name>
<evidence type="ECO:0000313" key="3">
    <source>
        <dbReference type="EMBL" id="GAG27160.1"/>
    </source>
</evidence>
<feature type="non-terminal residue" evidence="3">
    <location>
        <position position="245"/>
    </location>
</feature>